<proteinExistence type="predicted"/>
<gene>
    <name evidence="1" type="ORF">THITE_2121627</name>
</gene>
<dbReference type="RefSeq" id="XP_003656668.1">
    <property type="nucleotide sequence ID" value="XM_003656620.1"/>
</dbReference>
<dbReference type="OrthoDB" id="2544694at2759"/>
<dbReference type="Gene3D" id="2.40.160.20">
    <property type="match status" value="1"/>
</dbReference>
<dbReference type="EMBL" id="CP003013">
    <property type="protein sequence ID" value="AEO70332.1"/>
    <property type="molecule type" value="Genomic_DNA"/>
</dbReference>
<evidence type="ECO:0000313" key="1">
    <source>
        <dbReference type="EMBL" id="AEO70332.1"/>
    </source>
</evidence>
<organism evidence="1 2">
    <name type="scientific">Thermothielavioides terrestris (strain ATCC 38088 / NRRL 8126)</name>
    <name type="common">Thielavia terrestris</name>
    <dbReference type="NCBI Taxonomy" id="578455"/>
    <lineage>
        <taxon>Eukaryota</taxon>
        <taxon>Fungi</taxon>
        <taxon>Dikarya</taxon>
        <taxon>Ascomycota</taxon>
        <taxon>Pezizomycotina</taxon>
        <taxon>Sordariomycetes</taxon>
        <taxon>Sordariomycetidae</taxon>
        <taxon>Sordariales</taxon>
        <taxon>Chaetomiaceae</taxon>
        <taxon>Thermothielavioides</taxon>
        <taxon>Thermothielavioides terrestris</taxon>
    </lineage>
</organism>
<dbReference type="HOGENOM" id="CLU_096872_1_0_1"/>
<dbReference type="KEGG" id="ttt:THITE_2121627"/>
<reference evidence="1 2" key="1">
    <citation type="journal article" date="2011" name="Nat. Biotechnol.">
        <title>Comparative genomic analysis of the thermophilic biomass-degrading fungi Myceliophthora thermophila and Thielavia terrestris.</title>
        <authorList>
            <person name="Berka R.M."/>
            <person name="Grigoriev I.V."/>
            <person name="Otillar R."/>
            <person name="Salamov A."/>
            <person name="Grimwood J."/>
            <person name="Reid I."/>
            <person name="Ishmael N."/>
            <person name="John T."/>
            <person name="Darmond C."/>
            <person name="Moisan M.-C."/>
            <person name="Henrissat B."/>
            <person name="Coutinho P.M."/>
            <person name="Lombard V."/>
            <person name="Natvig D.O."/>
            <person name="Lindquist E."/>
            <person name="Schmutz J."/>
            <person name="Lucas S."/>
            <person name="Harris P."/>
            <person name="Powlowski J."/>
            <person name="Bellemare A."/>
            <person name="Taylor D."/>
            <person name="Butler G."/>
            <person name="de Vries R.P."/>
            <person name="Allijn I.E."/>
            <person name="van den Brink J."/>
            <person name="Ushinsky S."/>
            <person name="Storms R."/>
            <person name="Powell A.J."/>
            <person name="Paulsen I.T."/>
            <person name="Elbourne L.D.H."/>
            <person name="Baker S.E."/>
            <person name="Magnuson J."/>
            <person name="LaBoissiere S."/>
            <person name="Clutterbuck A.J."/>
            <person name="Martinez D."/>
            <person name="Wogulis M."/>
            <person name="de Leon A.L."/>
            <person name="Rey M.W."/>
            <person name="Tsang A."/>
        </authorList>
    </citation>
    <scope>NUCLEOTIDE SEQUENCE [LARGE SCALE GENOMIC DNA]</scope>
    <source>
        <strain evidence="2">ATCC 38088 / NRRL 8126</strain>
    </source>
</reference>
<name>G2RF49_THETT</name>
<protein>
    <submittedName>
        <fullName evidence="1">Uncharacterized protein</fullName>
    </submittedName>
</protein>
<accession>G2RF49</accession>
<dbReference type="Pfam" id="PF11578">
    <property type="entry name" value="DUF3237"/>
    <property type="match status" value="1"/>
</dbReference>
<dbReference type="GeneID" id="11522777"/>
<dbReference type="eggNOG" id="ENOG502S915">
    <property type="taxonomic scope" value="Eukaryota"/>
</dbReference>
<evidence type="ECO:0000313" key="2">
    <source>
        <dbReference type="Proteomes" id="UP000008181"/>
    </source>
</evidence>
<sequence length="165" mass="17450">MAGFPKLIPAFTVHVVIAPPQPISPTLKAAHFLSEGGKIVSEPGYAISLNAAIEHGADYIRTFPDGRHVRLDVDSTARDAGTGALVRFRYTGKISTLGAAGRVLRGEAQAPETTPFGEAFSVVEFETGSEALAALHEKVYVGSGRFILEPGKPVTVEYKVSEVSA</sequence>
<dbReference type="Proteomes" id="UP000008181">
    <property type="component" value="Chromosome 5"/>
</dbReference>
<dbReference type="AlphaFoldDB" id="G2RF49"/>
<keyword evidence="2" id="KW-1185">Reference proteome</keyword>